<sequence length="267" mass="28912">YILAGGTGAWLIKTDARGNKVWDKTFGALYAKSVQQTTDGGYILAGYTWSFGLLEDAWLIKTDIDGNKIWDQTFSGSRGSDQDYAYSVQQTSDGGYILAGEIESYGVAENAWLIKTDIEGNKLWDQTFGGLDGDYAYSVQQTSDGGYILAGGTKSYGAGKEDAWLIKTDAEGNKEWDQTFGGSDYDEIRSVQQTSDGGYILAGYTMSYGAGGYGAWLIKTDAEGNKEWDQTFGGSPYDKAYSVQQTSDGGYILAGTTWSGAGDYDAW</sequence>
<dbReference type="PANTHER" id="PTHR42754:SF1">
    <property type="entry name" value="LIPOPROTEIN"/>
    <property type="match status" value="1"/>
</dbReference>
<dbReference type="InterPro" id="IPR011047">
    <property type="entry name" value="Quinoprotein_ADH-like_sf"/>
</dbReference>
<protein>
    <recommendedName>
        <fullName evidence="2">Bulb-type lectin domain-containing protein</fullName>
    </recommendedName>
</protein>
<organism evidence="1">
    <name type="scientific">marine sediment metagenome</name>
    <dbReference type="NCBI Taxonomy" id="412755"/>
    <lineage>
        <taxon>unclassified sequences</taxon>
        <taxon>metagenomes</taxon>
        <taxon>ecological metagenomes</taxon>
    </lineage>
</organism>
<dbReference type="AlphaFoldDB" id="X1M7V1"/>
<accession>X1M7V1</accession>
<gene>
    <name evidence="1" type="ORF">S06H3_20827</name>
</gene>
<name>X1M7V1_9ZZZZ</name>
<feature type="non-terminal residue" evidence="1">
    <location>
        <position position="1"/>
    </location>
</feature>
<dbReference type="SUPFAM" id="SSF50998">
    <property type="entry name" value="Quinoprotein alcohol dehydrogenase-like"/>
    <property type="match status" value="1"/>
</dbReference>
<comment type="caution">
    <text evidence="1">The sequence shown here is derived from an EMBL/GenBank/DDBJ whole genome shotgun (WGS) entry which is preliminary data.</text>
</comment>
<proteinExistence type="predicted"/>
<dbReference type="EMBL" id="BARV01010840">
    <property type="protein sequence ID" value="GAI02439.1"/>
    <property type="molecule type" value="Genomic_DNA"/>
</dbReference>
<reference evidence="1" key="1">
    <citation type="journal article" date="2014" name="Front. Microbiol.">
        <title>High frequency of phylogenetically diverse reductive dehalogenase-homologous genes in deep subseafloor sedimentary metagenomes.</title>
        <authorList>
            <person name="Kawai M."/>
            <person name="Futagami T."/>
            <person name="Toyoda A."/>
            <person name="Takaki Y."/>
            <person name="Nishi S."/>
            <person name="Hori S."/>
            <person name="Arai W."/>
            <person name="Tsubouchi T."/>
            <person name="Morono Y."/>
            <person name="Uchiyama I."/>
            <person name="Ito T."/>
            <person name="Fujiyama A."/>
            <person name="Inagaki F."/>
            <person name="Takami H."/>
        </authorList>
    </citation>
    <scope>NUCLEOTIDE SEQUENCE</scope>
    <source>
        <strain evidence="1">Expedition CK06-06</strain>
    </source>
</reference>
<feature type="non-terminal residue" evidence="1">
    <location>
        <position position="267"/>
    </location>
</feature>
<evidence type="ECO:0000313" key="1">
    <source>
        <dbReference type="EMBL" id="GAI02439.1"/>
    </source>
</evidence>
<evidence type="ECO:0008006" key="2">
    <source>
        <dbReference type="Google" id="ProtNLM"/>
    </source>
</evidence>
<dbReference type="PANTHER" id="PTHR42754">
    <property type="entry name" value="ENDOGLUCANASE"/>
    <property type="match status" value="1"/>
</dbReference>